<gene>
    <name evidence="5" type="ORF">O4H49_00340</name>
</gene>
<dbReference type="PANTHER" id="PTHR43103">
    <property type="entry name" value="NUCLEOSIDE-DIPHOSPHATE-SUGAR EPIMERASE"/>
    <property type="match status" value="1"/>
</dbReference>
<feature type="domain" description="NAD-dependent epimerase/dehydratase" evidence="4">
    <location>
        <begin position="10"/>
        <end position="171"/>
    </location>
</feature>
<evidence type="ECO:0000256" key="2">
    <source>
        <dbReference type="ARBA" id="ARBA00023002"/>
    </source>
</evidence>
<dbReference type="InterPro" id="IPR001509">
    <property type="entry name" value="Epimerase_deHydtase"/>
</dbReference>
<dbReference type="Pfam" id="PF01370">
    <property type="entry name" value="Epimerase"/>
    <property type="match status" value="1"/>
</dbReference>
<dbReference type="EMBL" id="JAPWGY010000001">
    <property type="protein sequence ID" value="MCZ4279202.1"/>
    <property type="molecule type" value="Genomic_DNA"/>
</dbReference>
<comment type="similarity">
    <text evidence="1">Belongs to the NAD(P)-dependent epimerase/dehydratase family.</text>
</comment>
<evidence type="ECO:0000313" key="6">
    <source>
        <dbReference type="Proteomes" id="UP001069802"/>
    </source>
</evidence>
<keyword evidence="3" id="KW-0520">NAD</keyword>
<evidence type="ECO:0000256" key="3">
    <source>
        <dbReference type="ARBA" id="ARBA00023027"/>
    </source>
</evidence>
<comment type="caution">
    <text evidence="5">The sequence shown here is derived from an EMBL/GenBank/DDBJ whole genome shotgun (WGS) entry which is preliminary data.</text>
</comment>
<proteinExistence type="inferred from homology"/>
<sequence length="276" mass="30524">MSESKTMERILITGAAGRIGRVLREGLASPHRILRLVDKSALGDVAEREEHYQIDAVDLHAMTGAMKGVDSVIHLAAYPEEAPWDVIFPLNYQLTHTLFEAARIEKIKRVIFASSVQAVGFHPLETTITDEARLRPSGFYGVSKAFGESLASLYADKFGLSVACVRIASFEEKPTDQRMLSTWLSHQDALHLFEQCLTAPEFHFFRVYGVSNNTRSRVDNSHVDWLGYRPQSDAEIYLEEIMAGGDPLGPLGGRTQGGGACDVDFAGDIEKAMHAR</sequence>
<accession>A0ABT4LDM5</accession>
<dbReference type="Gene3D" id="3.40.50.720">
    <property type="entry name" value="NAD(P)-binding Rossmann-like Domain"/>
    <property type="match status" value="1"/>
</dbReference>
<dbReference type="InterPro" id="IPR036291">
    <property type="entry name" value="NAD(P)-bd_dom_sf"/>
</dbReference>
<dbReference type="RefSeq" id="WP_269421417.1">
    <property type="nucleotide sequence ID" value="NZ_JAPWGY010000001.1"/>
</dbReference>
<dbReference type="PANTHER" id="PTHR43103:SF5">
    <property type="entry name" value="4-EPIMERASE, PUTATIVE (AFU_ORTHOLOGUE AFUA_7G00360)-RELATED"/>
    <property type="match status" value="1"/>
</dbReference>
<evidence type="ECO:0000313" key="5">
    <source>
        <dbReference type="EMBL" id="MCZ4279202.1"/>
    </source>
</evidence>
<dbReference type="SUPFAM" id="SSF51735">
    <property type="entry name" value="NAD(P)-binding Rossmann-fold domains"/>
    <property type="match status" value="1"/>
</dbReference>
<evidence type="ECO:0000259" key="4">
    <source>
        <dbReference type="Pfam" id="PF01370"/>
    </source>
</evidence>
<evidence type="ECO:0000256" key="1">
    <source>
        <dbReference type="ARBA" id="ARBA00007637"/>
    </source>
</evidence>
<reference evidence="5" key="1">
    <citation type="submission" date="2022-12" db="EMBL/GenBank/DDBJ databases">
        <title>Bacterial isolates from different developmental stages of Nematostella vectensis.</title>
        <authorList>
            <person name="Fraune S."/>
        </authorList>
    </citation>
    <scope>NUCLEOTIDE SEQUENCE</scope>
    <source>
        <strain evidence="5">G21630-S1</strain>
    </source>
</reference>
<protein>
    <submittedName>
        <fullName evidence="5">NAD(P)-dependent oxidoreductase</fullName>
    </submittedName>
</protein>
<dbReference type="Proteomes" id="UP001069802">
    <property type="component" value="Unassembled WGS sequence"/>
</dbReference>
<organism evidence="5 6">
    <name type="scientific">Kiloniella laminariae</name>
    <dbReference type="NCBI Taxonomy" id="454162"/>
    <lineage>
        <taxon>Bacteria</taxon>
        <taxon>Pseudomonadati</taxon>
        <taxon>Pseudomonadota</taxon>
        <taxon>Alphaproteobacteria</taxon>
        <taxon>Rhodospirillales</taxon>
        <taxon>Kiloniellaceae</taxon>
        <taxon>Kiloniella</taxon>
    </lineage>
</organism>
<keyword evidence="2" id="KW-0560">Oxidoreductase</keyword>
<name>A0ABT4LDM5_9PROT</name>
<keyword evidence="6" id="KW-1185">Reference proteome</keyword>